<sequence>MENNLISTLVEAGWAASAAVLLVLLLRKPLRRLSGAYQAWLIVPVATVASLAAALLPMAPVARPVMLVSLPAMEAASTSMSVVGAGGIDWTPWLLLGWLGGALALGIWMARAHQRFVLSVGGTVERDGVFHSDSTHAGPALVGVWRPRIVVPSDFTSRFTLDEQNLVLAHERVHARRRDTAANLACALVQCVLWFNPLAHLGARCFRFDQELACDDAVMRQTPAMRRSYAQAMLKAQLAGAGSSISCHWQSHHPLKDRIMNLDRLQPRSGRLFAGRAVLAALICLGGYSALAAHAKTDVASGAQVYEVALQIDVGGKHITQRKYARMDEQFEIAVEEAGTKWVGEMRIKPGKDGNIDMQSNVQAGAPGPGIHTLVGALNHPYRLIRHDPKTKARLDMLVLVTKAPMYEIAMQLEVGDKRSEPKVQVHAGEAFAVAVDEAGARWRLDGVIGPLTSRQIDMTATLTRENKIVAKPRMLINLGDEAGMGVSDKDSNQAFKMKMKVSQLGGSTPLVLRDGKVQSHENR</sequence>
<feature type="transmembrane region" description="Helical" evidence="1">
    <location>
        <begin position="273"/>
        <end position="291"/>
    </location>
</feature>
<name>A0A2U2HP04_9BURK</name>
<dbReference type="InterPro" id="IPR052173">
    <property type="entry name" value="Beta-lactam_resp_regulator"/>
</dbReference>
<comment type="caution">
    <text evidence="3">The sequence shown here is derived from an EMBL/GenBank/DDBJ whole genome shotgun (WGS) entry which is preliminary data.</text>
</comment>
<dbReference type="CDD" id="cd07341">
    <property type="entry name" value="M56_BlaR1_MecR1_like"/>
    <property type="match status" value="1"/>
</dbReference>
<keyword evidence="1" id="KW-0812">Transmembrane</keyword>
<proteinExistence type="predicted"/>
<feature type="transmembrane region" description="Helical" evidence="1">
    <location>
        <begin position="38"/>
        <end position="59"/>
    </location>
</feature>
<feature type="transmembrane region" description="Helical" evidence="1">
    <location>
        <begin position="6"/>
        <end position="26"/>
    </location>
</feature>
<dbReference type="EMBL" id="PXWF02000102">
    <property type="protein sequence ID" value="PWF49237.1"/>
    <property type="molecule type" value="Genomic_DNA"/>
</dbReference>
<evidence type="ECO:0000313" key="3">
    <source>
        <dbReference type="EMBL" id="PWF49237.1"/>
    </source>
</evidence>
<keyword evidence="4" id="KW-1185">Reference proteome</keyword>
<dbReference type="RefSeq" id="WP_106756866.1">
    <property type="nucleotide sequence ID" value="NZ_PXWF02000102.1"/>
</dbReference>
<dbReference type="OrthoDB" id="1628901at2"/>
<reference evidence="3 4" key="1">
    <citation type="submission" date="2018-04" db="EMBL/GenBank/DDBJ databases">
        <title>Massilia violaceinigra sp. nov., a novel purple-pigmented bacterium isolated from Tianshan glacier, Xinjiang, China.</title>
        <authorList>
            <person name="Wang H."/>
        </authorList>
    </citation>
    <scope>NUCLEOTIDE SEQUENCE [LARGE SCALE GENOMIC DNA]</scope>
    <source>
        <strain evidence="3 4">B448-2</strain>
    </source>
</reference>
<protein>
    <recommendedName>
        <fullName evidence="2">Peptidase M56 domain-containing protein</fullName>
    </recommendedName>
</protein>
<feature type="transmembrane region" description="Helical" evidence="1">
    <location>
        <begin position="90"/>
        <end position="110"/>
    </location>
</feature>
<keyword evidence="1" id="KW-0472">Membrane</keyword>
<dbReference type="InterPro" id="IPR008756">
    <property type="entry name" value="Peptidase_M56"/>
</dbReference>
<dbReference type="Proteomes" id="UP000241421">
    <property type="component" value="Unassembled WGS sequence"/>
</dbReference>
<organism evidence="3 4">
    <name type="scientific">Massilia glaciei</name>
    <dbReference type="NCBI Taxonomy" id="1524097"/>
    <lineage>
        <taxon>Bacteria</taxon>
        <taxon>Pseudomonadati</taxon>
        <taxon>Pseudomonadota</taxon>
        <taxon>Betaproteobacteria</taxon>
        <taxon>Burkholderiales</taxon>
        <taxon>Oxalobacteraceae</taxon>
        <taxon>Telluria group</taxon>
        <taxon>Massilia</taxon>
    </lineage>
</organism>
<dbReference type="PANTHER" id="PTHR34978">
    <property type="entry name" value="POSSIBLE SENSOR-TRANSDUCER PROTEIN BLAR"/>
    <property type="match status" value="1"/>
</dbReference>
<keyword evidence="1" id="KW-1133">Transmembrane helix</keyword>
<evidence type="ECO:0000313" key="4">
    <source>
        <dbReference type="Proteomes" id="UP000241421"/>
    </source>
</evidence>
<dbReference type="AlphaFoldDB" id="A0A2U2HP04"/>
<evidence type="ECO:0000259" key="2">
    <source>
        <dbReference type="Pfam" id="PF05569"/>
    </source>
</evidence>
<feature type="domain" description="Peptidase M56" evidence="2">
    <location>
        <begin position="9"/>
        <end position="262"/>
    </location>
</feature>
<dbReference type="Pfam" id="PF05569">
    <property type="entry name" value="Peptidase_M56"/>
    <property type="match status" value="1"/>
</dbReference>
<dbReference type="PANTHER" id="PTHR34978:SF3">
    <property type="entry name" value="SLR0241 PROTEIN"/>
    <property type="match status" value="1"/>
</dbReference>
<accession>A0A2U2HP04</accession>
<gene>
    <name evidence="3" type="ORF">C7C56_007785</name>
</gene>
<evidence type="ECO:0000256" key="1">
    <source>
        <dbReference type="SAM" id="Phobius"/>
    </source>
</evidence>